<feature type="region of interest" description="Disordered" evidence="1">
    <location>
        <begin position="1"/>
        <end position="23"/>
    </location>
</feature>
<feature type="compositionally biased region" description="Polar residues" evidence="1">
    <location>
        <begin position="10"/>
        <end position="23"/>
    </location>
</feature>
<accession>A0AAV4NCR4</accession>
<dbReference type="AlphaFoldDB" id="A0AAV4NCR4"/>
<protein>
    <submittedName>
        <fullName evidence="2">Uncharacterized protein</fullName>
    </submittedName>
</protein>
<organism evidence="2 3">
    <name type="scientific">Caerostris extrusa</name>
    <name type="common">Bark spider</name>
    <name type="synonym">Caerostris bankana</name>
    <dbReference type="NCBI Taxonomy" id="172846"/>
    <lineage>
        <taxon>Eukaryota</taxon>
        <taxon>Metazoa</taxon>
        <taxon>Ecdysozoa</taxon>
        <taxon>Arthropoda</taxon>
        <taxon>Chelicerata</taxon>
        <taxon>Arachnida</taxon>
        <taxon>Araneae</taxon>
        <taxon>Araneomorphae</taxon>
        <taxon>Entelegynae</taxon>
        <taxon>Araneoidea</taxon>
        <taxon>Araneidae</taxon>
        <taxon>Caerostris</taxon>
    </lineage>
</organism>
<gene>
    <name evidence="2" type="ORF">CEXT_720401</name>
</gene>
<evidence type="ECO:0000256" key="1">
    <source>
        <dbReference type="SAM" id="MobiDB-lite"/>
    </source>
</evidence>
<keyword evidence="3" id="KW-1185">Reference proteome</keyword>
<dbReference type="EMBL" id="BPLR01020693">
    <property type="protein sequence ID" value="GIX81605.1"/>
    <property type="molecule type" value="Genomic_DNA"/>
</dbReference>
<proteinExistence type="predicted"/>
<name>A0AAV4NCR4_CAEEX</name>
<evidence type="ECO:0000313" key="3">
    <source>
        <dbReference type="Proteomes" id="UP001054945"/>
    </source>
</evidence>
<evidence type="ECO:0000313" key="2">
    <source>
        <dbReference type="EMBL" id="GIX81605.1"/>
    </source>
</evidence>
<sequence>MRGSGPRAISKTTANEPGVESQSKHSSVALMGYGITCMWGLVHRYGTSPFFTAQSRSRMDSSSRPHPALPVDMTFRRLMSRKRKWPSCSTHSKARLCPVSGTVTGADGPLSQEIHACADAFQLFTAIVDTWLLLLLIALDWIEMWPELPHRSASHLCRHLAPGHPGSVELRLMPRRGAGSDGPCLLRDGRHKCTT</sequence>
<reference evidence="2 3" key="1">
    <citation type="submission" date="2021-06" db="EMBL/GenBank/DDBJ databases">
        <title>Caerostris extrusa draft genome.</title>
        <authorList>
            <person name="Kono N."/>
            <person name="Arakawa K."/>
        </authorList>
    </citation>
    <scope>NUCLEOTIDE SEQUENCE [LARGE SCALE GENOMIC DNA]</scope>
</reference>
<comment type="caution">
    <text evidence="2">The sequence shown here is derived from an EMBL/GenBank/DDBJ whole genome shotgun (WGS) entry which is preliminary data.</text>
</comment>
<dbReference type="Proteomes" id="UP001054945">
    <property type="component" value="Unassembled WGS sequence"/>
</dbReference>